<dbReference type="EMBL" id="CP019477">
    <property type="protein sequence ID" value="UQC85535.1"/>
    <property type="molecule type" value="Genomic_DNA"/>
</dbReference>
<dbReference type="Proteomes" id="UP000830671">
    <property type="component" value="Chromosome 5"/>
</dbReference>
<name>A0A9Q8WK41_9PEZI</name>
<evidence type="ECO:0000313" key="2">
    <source>
        <dbReference type="Proteomes" id="UP000830671"/>
    </source>
</evidence>
<dbReference type="AlphaFoldDB" id="A0A9Q8WK41"/>
<gene>
    <name evidence="1" type="ORF">CLUP02_11033</name>
</gene>
<reference evidence="1" key="1">
    <citation type="journal article" date="2021" name="Mol. Plant Microbe Interact.">
        <title>Complete Genome Sequence of the Plant-Pathogenic Fungus Colletotrichum lupini.</title>
        <authorList>
            <person name="Baroncelli R."/>
            <person name="Pensec F."/>
            <person name="Da Lio D."/>
            <person name="Boufleur T."/>
            <person name="Vicente I."/>
            <person name="Sarrocco S."/>
            <person name="Picot A."/>
            <person name="Baraldi E."/>
            <person name="Sukno S."/>
            <person name="Thon M."/>
            <person name="Le Floch G."/>
        </authorList>
    </citation>
    <scope>NUCLEOTIDE SEQUENCE</scope>
    <source>
        <strain evidence="1">IMI 504893</strain>
    </source>
</reference>
<evidence type="ECO:0000313" key="1">
    <source>
        <dbReference type="EMBL" id="UQC85535.1"/>
    </source>
</evidence>
<dbReference type="GeneID" id="73345014"/>
<sequence length="62" mass="6920">MDGKSMLGWDIQRLMPNIARNGLATVLLLALPSNVLLHLKQVRGNSSAKFLVLFIVLQYVEL</sequence>
<accession>A0A9Q8WK41</accession>
<proteinExistence type="predicted"/>
<protein>
    <submittedName>
        <fullName evidence="1">Uncharacterized protein</fullName>
    </submittedName>
</protein>
<dbReference type="RefSeq" id="XP_049147149.1">
    <property type="nucleotide sequence ID" value="XM_049290004.1"/>
</dbReference>
<keyword evidence="2" id="KW-1185">Reference proteome</keyword>
<organism evidence="1 2">
    <name type="scientific">Colletotrichum lupini</name>
    <dbReference type="NCBI Taxonomy" id="145971"/>
    <lineage>
        <taxon>Eukaryota</taxon>
        <taxon>Fungi</taxon>
        <taxon>Dikarya</taxon>
        <taxon>Ascomycota</taxon>
        <taxon>Pezizomycotina</taxon>
        <taxon>Sordariomycetes</taxon>
        <taxon>Hypocreomycetidae</taxon>
        <taxon>Glomerellales</taxon>
        <taxon>Glomerellaceae</taxon>
        <taxon>Colletotrichum</taxon>
        <taxon>Colletotrichum acutatum species complex</taxon>
    </lineage>
</organism>
<dbReference type="KEGG" id="clup:CLUP02_11033"/>